<sequence length="540" mass="59269">MATAKYPNTPELDLQCALCLHSYSDPRILPCFHTFCSKCLEMNCVHAGEDKKTSSIHCPKCFDQSQLPSAGVDGLPRNMYVQNLQTIQSTSRSPPPKCDLCTDDVPALSYCEACCCFMCNFCGQAHRGQRRTLDHNLIPAESANLAPLPLTQPLPIIASTAAPHSPKFCTVHSDKELTLFCETCEMPVCGDCKSNEHSDHAFLPLEDASLQYTEILQGLVNKTKPLVTELNESMKNIEFLLSNVQERAEVVADEICDSIDTQMRALHEHKRFLLSRLHAIKTKKENTLEHQLEEVKKIVDEVTVGSSEANKALRHGQAPGMFTAHAPLVSRLEQLVNSRHSYAPLEDDYIKFVPNQPAGQIRGYSMSGVLYDRGPSPSHCVMSGEGMFVAKQRKSASFVLTVLDRFDEQRAVGGDRVEANVQSSDGSLVKTSVVDRGDGDYVISYTPESVGEHRVSVLVENKHVRGSPFAVNVQPKGKKHRGVFHCCTFCSSEGKKHVRCGCGGTMPGGYSGCGHGHPGHPGSYHWSCCGATSEKSDCLL</sequence>
<dbReference type="InterPro" id="IPR018957">
    <property type="entry name" value="Znf_C3HC4_RING-type"/>
</dbReference>
<dbReference type="InterPro" id="IPR047153">
    <property type="entry name" value="TRIM45/56/19-like"/>
</dbReference>
<dbReference type="PROSITE" id="PS00518">
    <property type="entry name" value="ZF_RING_1"/>
    <property type="match status" value="1"/>
</dbReference>
<dbReference type="PROSITE" id="PS50119">
    <property type="entry name" value="ZF_BBOX"/>
    <property type="match status" value="2"/>
</dbReference>
<dbReference type="SUPFAM" id="SSF81296">
    <property type="entry name" value="E set domains"/>
    <property type="match status" value="1"/>
</dbReference>
<organism evidence="10 11">
    <name type="scientific">Geodia barretti</name>
    <name type="common">Barrett's horny sponge</name>
    <dbReference type="NCBI Taxonomy" id="519541"/>
    <lineage>
        <taxon>Eukaryota</taxon>
        <taxon>Metazoa</taxon>
        <taxon>Porifera</taxon>
        <taxon>Demospongiae</taxon>
        <taxon>Heteroscleromorpha</taxon>
        <taxon>Tetractinellida</taxon>
        <taxon>Astrophorina</taxon>
        <taxon>Geodiidae</taxon>
        <taxon>Geodia</taxon>
    </lineage>
</organism>
<dbReference type="PROSITE" id="PS50089">
    <property type="entry name" value="ZF_RING_2"/>
    <property type="match status" value="1"/>
</dbReference>
<feature type="domain" description="RING-type" evidence="8">
    <location>
        <begin position="16"/>
        <end position="61"/>
    </location>
</feature>
<dbReference type="Pfam" id="PF00630">
    <property type="entry name" value="Filamin"/>
    <property type="match status" value="1"/>
</dbReference>
<proteinExistence type="inferred from homology"/>
<dbReference type="InterPro" id="IPR013083">
    <property type="entry name" value="Znf_RING/FYVE/PHD"/>
</dbReference>
<evidence type="ECO:0000256" key="2">
    <source>
        <dbReference type="ARBA" id="ARBA00022723"/>
    </source>
</evidence>
<gene>
    <name evidence="10" type="ORF">GBAR_LOCUS30499</name>
</gene>
<accession>A0AA35TZP5</accession>
<evidence type="ECO:0000313" key="11">
    <source>
        <dbReference type="Proteomes" id="UP001174909"/>
    </source>
</evidence>
<dbReference type="EMBL" id="CASHTH010004314">
    <property type="protein sequence ID" value="CAI8055971.1"/>
    <property type="molecule type" value="Genomic_DNA"/>
</dbReference>
<comment type="caution">
    <text evidence="10">The sequence shown here is derived from an EMBL/GenBank/DDBJ whole genome shotgun (WGS) entry which is preliminary data.</text>
</comment>
<keyword evidence="2" id="KW-0479">Metal-binding</keyword>
<dbReference type="SMART" id="SM00336">
    <property type="entry name" value="BBOX"/>
    <property type="match status" value="2"/>
</dbReference>
<keyword evidence="5" id="KW-0862">Zinc</keyword>
<dbReference type="InterPro" id="IPR017907">
    <property type="entry name" value="Znf_RING_CS"/>
</dbReference>
<feature type="domain" description="B box-type" evidence="9">
    <location>
        <begin position="164"/>
        <end position="205"/>
    </location>
</feature>
<dbReference type="SUPFAM" id="SSF57845">
    <property type="entry name" value="B-box zinc-binding domain"/>
    <property type="match status" value="1"/>
</dbReference>
<dbReference type="PROSITE" id="PS50194">
    <property type="entry name" value="FILAMIN_REPEAT"/>
    <property type="match status" value="1"/>
</dbReference>
<evidence type="ECO:0000256" key="1">
    <source>
        <dbReference type="ARBA" id="ARBA00008518"/>
    </source>
</evidence>
<dbReference type="AlphaFoldDB" id="A0AA35TZP5"/>
<dbReference type="GO" id="GO:0061630">
    <property type="term" value="F:ubiquitin protein ligase activity"/>
    <property type="evidence" value="ECO:0007669"/>
    <property type="project" value="TreeGrafter"/>
</dbReference>
<dbReference type="InterPro" id="IPR000315">
    <property type="entry name" value="Znf_B-box"/>
</dbReference>
<dbReference type="InterPro" id="IPR013783">
    <property type="entry name" value="Ig-like_fold"/>
</dbReference>
<dbReference type="PANTHER" id="PTHR25462">
    <property type="entry name" value="BONUS, ISOFORM C-RELATED"/>
    <property type="match status" value="1"/>
</dbReference>
<dbReference type="SMART" id="SM00557">
    <property type="entry name" value="IG_FLMN"/>
    <property type="match status" value="1"/>
</dbReference>
<evidence type="ECO:0000256" key="5">
    <source>
        <dbReference type="ARBA" id="ARBA00022833"/>
    </source>
</evidence>
<evidence type="ECO:0000256" key="3">
    <source>
        <dbReference type="ARBA" id="ARBA00022737"/>
    </source>
</evidence>
<reference evidence="10" key="1">
    <citation type="submission" date="2023-03" db="EMBL/GenBank/DDBJ databases">
        <authorList>
            <person name="Steffen K."/>
            <person name="Cardenas P."/>
        </authorList>
    </citation>
    <scope>NUCLEOTIDE SEQUENCE</scope>
</reference>
<keyword evidence="3" id="KW-0677">Repeat</keyword>
<dbReference type="InterPro" id="IPR001298">
    <property type="entry name" value="Filamin/ABP280_rpt"/>
</dbReference>
<dbReference type="InterPro" id="IPR001841">
    <property type="entry name" value="Znf_RING"/>
</dbReference>
<evidence type="ECO:0000256" key="4">
    <source>
        <dbReference type="ARBA" id="ARBA00022771"/>
    </source>
</evidence>
<evidence type="ECO:0000256" key="6">
    <source>
        <dbReference type="PROSITE-ProRule" id="PRU00024"/>
    </source>
</evidence>
<feature type="repeat" description="Filamin" evidence="7">
    <location>
        <begin position="372"/>
        <end position="473"/>
    </location>
</feature>
<dbReference type="InterPro" id="IPR003649">
    <property type="entry name" value="Bbox_C"/>
</dbReference>
<dbReference type="SUPFAM" id="SSF57850">
    <property type="entry name" value="RING/U-box"/>
    <property type="match status" value="1"/>
</dbReference>
<comment type="similarity">
    <text evidence="1">Belongs to the TRIM/RBCC family.</text>
</comment>
<evidence type="ECO:0000256" key="7">
    <source>
        <dbReference type="PROSITE-ProRule" id="PRU00087"/>
    </source>
</evidence>
<dbReference type="InterPro" id="IPR014756">
    <property type="entry name" value="Ig_E-set"/>
</dbReference>
<evidence type="ECO:0000259" key="9">
    <source>
        <dbReference type="PROSITE" id="PS50119"/>
    </source>
</evidence>
<keyword evidence="4 6" id="KW-0863">Zinc-finger</keyword>
<feature type="domain" description="B box-type" evidence="9">
    <location>
        <begin position="93"/>
        <end position="140"/>
    </location>
</feature>
<evidence type="ECO:0000259" key="8">
    <source>
        <dbReference type="PROSITE" id="PS50089"/>
    </source>
</evidence>
<dbReference type="PANTHER" id="PTHR25462:SF291">
    <property type="entry name" value="E3 UBIQUITIN-PROTEIN LIGASE TRIM45"/>
    <property type="match status" value="1"/>
</dbReference>
<dbReference type="Pfam" id="PF00643">
    <property type="entry name" value="zf-B_box"/>
    <property type="match status" value="1"/>
</dbReference>
<dbReference type="Gene3D" id="3.30.40.10">
    <property type="entry name" value="Zinc/RING finger domain, C3HC4 (zinc finger)"/>
    <property type="match status" value="1"/>
</dbReference>
<dbReference type="InterPro" id="IPR017868">
    <property type="entry name" value="Filamin/ABP280_repeat-like"/>
</dbReference>
<dbReference type="Proteomes" id="UP001174909">
    <property type="component" value="Unassembled WGS sequence"/>
</dbReference>
<name>A0AA35TZP5_GEOBA</name>
<protein>
    <submittedName>
        <fullName evidence="10">Tripartite motif-containing protein 45</fullName>
    </submittedName>
</protein>
<dbReference type="GO" id="GO:0008270">
    <property type="term" value="F:zinc ion binding"/>
    <property type="evidence" value="ECO:0007669"/>
    <property type="project" value="UniProtKB-KW"/>
</dbReference>
<dbReference type="SMART" id="SM00184">
    <property type="entry name" value="RING"/>
    <property type="match status" value="1"/>
</dbReference>
<dbReference type="Gene3D" id="2.60.40.10">
    <property type="entry name" value="Immunoglobulins"/>
    <property type="match status" value="1"/>
</dbReference>
<dbReference type="SMART" id="SM00502">
    <property type="entry name" value="BBC"/>
    <property type="match status" value="1"/>
</dbReference>
<dbReference type="GO" id="GO:0005654">
    <property type="term" value="C:nucleoplasm"/>
    <property type="evidence" value="ECO:0007669"/>
    <property type="project" value="TreeGrafter"/>
</dbReference>
<dbReference type="Gene3D" id="3.30.160.60">
    <property type="entry name" value="Classic Zinc Finger"/>
    <property type="match status" value="1"/>
</dbReference>
<keyword evidence="11" id="KW-1185">Reference proteome</keyword>
<dbReference type="Pfam" id="PF00097">
    <property type="entry name" value="zf-C3HC4"/>
    <property type="match status" value="1"/>
</dbReference>
<evidence type="ECO:0000313" key="10">
    <source>
        <dbReference type="EMBL" id="CAI8055971.1"/>
    </source>
</evidence>